<proteinExistence type="inferred from homology"/>
<dbReference type="EMBL" id="JABANP010000047">
    <property type="protein sequence ID" value="KAF4693312.1"/>
    <property type="molecule type" value="Genomic_DNA"/>
</dbReference>
<organism evidence="8 9">
    <name type="scientific">Perkinsus olseni</name>
    <name type="common">Perkinsus atlanticus</name>
    <dbReference type="NCBI Taxonomy" id="32597"/>
    <lineage>
        <taxon>Eukaryota</taxon>
        <taxon>Sar</taxon>
        <taxon>Alveolata</taxon>
        <taxon>Perkinsozoa</taxon>
        <taxon>Perkinsea</taxon>
        <taxon>Perkinsida</taxon>
        <taxon>Perkinsidae</taxon>
        <taxon>Perkinsus</taxon>
    </lineage>
</organism>
<comment type="caution">
    <text evidence="8">The sequence shown here is derived from an EMBL/GenBank/DDBJ whole genome shotgun (WGS) entry which is preliminary data.</text>
</comment>
<dbReference type="GO" id="GO:0009098">
    <property type="term" value="P:L-leucine biosynthetic process"/>
    <property type="evidence" value="ECO:0007669"/>
    <property type="project" value="TreeGrafter"/>
</dbReference>
<dbReference type="GO" id="GO:0009099">
    <property type="term" value="P:L-valine biosynthetic process"/>
    <property type="evidence" value="ECO:0007669"/>
    <property type="project" value="TreeGrafter"/>
</dbReference>
<dbReference type="CDD" id="cd01557">
    <property type="entry name" value="BCAT_beta_family"/>
    <property type="match status" value="1"/>
</dbReference>
<dbReference type="Gene3D" id="3.20.10.10">
    <property type="entry name" value="D-amino Acid Aminotransferase, subunit A, domain 2"/>
    <property type="match status" value="1"/>
</dbReference>
<protein>
    <submittedName>
        <fullName evidence="8">Branched-chain-amino-acid aminotransferase</fullName>
    </submittedName>
</protein>
<keyword evidence="5 8" id="KW-0808">Transferase</keyword>
<dbReference type="Gene3D" id="3.30.470.10">
    <property type="match status" value="1"/>
</dbReference>
<evidence type="ECO:0000256" key="1">
    <source>
        <dbReference type="ARBA" id="ARBA00001933"/>
    </source>
</evidence>
<evidence type="ECO:0000256" key="2">
    <source>
        <dbReference type="ARBA" id="ARBA00009320"/>
    </source>
</evidence>
<dbReference type="InterPro" id="IPR036038">
    <property type="entry name" value="Aminotransferase-like"/>
</dbReference>
<comment type="cofactor">
    <cofactor evidence="1">
        <name>pyridoxal 5'-phosphate</name>
        <dbReference type="ChEBI" id="CHEBI:597326"/>
    </cofactor>
</comment>
<comment type="similarity">
    <text evidence="2">Belongs to the class-IV pyridoxal-phosphate-dependent aminotransferase family.</text>
</comment>
<dbReference type="OrthoDB" id="1732691at2759"/>
<dbReference type="SUPFAM" id="SSF56752">
    <property type="entry name" value="D-aminoacid aminotransferase-like PLP-dependent enzymes"/>
    <property type="match status" value="1"/>
</dbReference>
<dbReference type="GO" id="GO:0005739">
    <property type="term" value="C:mitochondrion"/>
    <property type="evidence" value="ECO:0007669"/>
    <property type="project" value="TreeGrafter"/>
</dbReference>
<evidence type="ECO:0000313" key="9">
    <source>
        <dbReference type="Proteomes" id="UP000541610"/>
    </source>
</evidence>
<keyword evidence="6" id="KW-0663">Pyridoxal phosphate</keyword>
<evidence type="ECO:0000256" key="4">
    <source>
        <dbReference type="ARBA" id="ARBA00022605"/>
    </source>
</evidence>
<dbReference type="AlphaFoldDB" id="A0A7J6PBG5"/>
<sequence length="452" mass="49699">MLSRSGRRLFNAAVSSSSSSITGGSSAVARPPTHHRIDPASIEFTSAPRLSVLPPLDTLEFGKKFSDHMLEIDYNMVTGWAKPRIMPMGDIKVHPASHVLHYAVQCFEGTKVYRVPDGVREFRLSSNIARFANSIRRSAMADLTKEDEKALYELIRELVLIDEHMIPSEPGYSLYLRPTCIGTQATLGVFPPTDAKIFVISSPVGPYYKSGFKPVSLMASTKSVRAWPGSTGAQKVGSNYGPTLLPLREAVEQGYSQILWLLPTDASAEDYFVTEVEVVTPPLSDVILPGITRDSVRGTNEVNLPVFDPVTLSLDALQVLKAEEARHKLKVSERDITINEILRAYEAGNLLEIFGTGTAAIVCPVKLVHFKGKDIHVPVDDRLGAGPICKLVLDVIQQAQRGQGEFAGRWSTLWTQDMRITQTPPNFYGRHPYCSPATWNAVADRIQGGLRG</sequence>
<keyword evidence="3 8" id="KW-0032">Aminotransferase</keyword>
<dbReference type="Proteomes" id="UP000541610">
    <property type="component" value="Unassembled WGS sequence"/>
</dbReference>
<dbReference type="InterPro" id="IPR033939">
    <property type="entry name" value="BCAT_family"/>
</dbReference>
<evidence type="ECO:0000256" key="6">
    <source>
        <dbReference type="ARBA" id="ARBA00022898"/>
    </source>
</evidence>
<evidence type="ECO:0000256" key="5">
    <source>
        <dbReference type="ARBA" id="ARBA00022679"/>
    </source>
</evidence>
<dbReference type="GO" id="GO:0004084">
    <property type="term" value="F:branched-chain-amino-acid transaminase activity"/>
    <property type="evidence" value="ECO:0007669"/>
    <property type="project" value="InterPro"/>
</dbReference>
<gene>
    <name evidence="8" type="primary">BCAT1_1</name>
    <name evidence="8" type="ORF">FOZ60_011292</name>
</gene>
<reference evidence="8 9" key="1">
    <citation type="submission" date="2020-04" db="EMBL/GenBank/DDBJ databases">
        <title>Perkinsus olseni comparative genomics.</title>
        <authorList>
            <person name="Bogema D.R."/>
        </authorList>
    </citation>
    <scope>NUCLEOTIDE SEQUENCE [LARGE SCALE GENOMIC DNA]</scope>
    <source>
        <strain evidence="8">00978-12</strain>
    </source>
</reference>
<dbReference type="PANTHER" id="PTHR11825">
    <property type="entry name" value="SUBGROUP IIII AMINOTRANSFERASE"/>
    <property type="match status" value="1"/>
</dbReference>
<dbReference type="InterPro" id="IPR043131">
    <property type="entry name" value="BCAT-like_N"/>
</dbReference>
<name>A0A7J6PBG5_PEROL</name>
<dbReference type="PANTHER" id="PTHR11825:SF44">
    <property type="entry name" value="BRANCHED-CHAIN-AMINO-ACID AMINOTRANSFERASE"/>
    <property type="match status" value="1"/>
</dbReference>
<keyword evidence="7" id="KW-0100">Branched-chain amino acid biosynthesis</keyword>
<evidence type="ECO:0000256" key="3">
    <source>
        <dbReference type="ARBA" id="ARBA00022576"/>
    </source>
</evidence>
<keyword evidence="4" id="KW-0028">Amino-acid biosynthesis</keyword>
<dbReference type="InterPro" id="IPR001544">
    <property type="entry name" value="Aminotrans_IV"/>
</dbReference>
<evidence type="ECO:0000256" key="7">
    <source>
        <dbReference type="ARBA" id="ARBA00023304"/>
    </source>
</evidence>
<accession>A0A7J6PBG5</accession>
<evidence type="ECO:0000313" key="8">
    <source>
        <dbReference type="EMBL" id="KAF4693312.1"/>
    </source>
</evidence>
<dbReference type="InterPro" id="IPR005786">
    <property type="entry name" value="B_amino_transII"/>
</dbReference>
<dbReference type="Pfam" id="PF01063">
    <property type="entry name" value="Aminotran_4"/>
    <property type="match status" value="1"/>
</dbReference>
<dbReference type="InterPro" id="IPR043132">
    <property type="entry name" value="BCAT-like_C"/>
</dbReference>